<name>A0A4Q9GAA7_9RHOB</name>
<proteinExistence type="predicted"/>
<dbReference type="GO" id="GO:0016787">
    <property type="term" value="F:hydrolase activity"/>
    <property type="evidence" value="ECO:0007669"/>
    <property type="project" value="UniProtKB-KW"/>
</dbReference>
<accession>A0A4Q9GAA7</accession>
<dbReference type="InterPro" id="IPR029058">
    <property type="entry name" value="AB_hydrolase_fold"/>
</dbReference>
<dbReference type="SUPFAM" id="SSF53474">
    <property type="entry name" value="alpha/beta-Hydrolases"/>
    <property type="match status" value="1"/>
</dbReference>
<feature type="domain" description="AB hydrolase-1" evidence="2">
    <location>
        <begin position="16"/>
        <end position="248"/>
    </location>
</feature>
<comment type="caution">
    <text evidence="3">The sequence shown here is derived from an EMBL/GenBank/DDBJ whole genome shotgun (WGS) entry which is preliminary data.</text>
</comment>
<reference evidence="3 4" key="1">
    <citation type="submission" date="2019-02" db="EMBL/GenBank/DDBJ databases">
        <title>Paracoccus subflavus sp. nov., isolated from marine sediment of the Pacific Ocean.</title>
        <authorList>
            <person name="Zhang G."/>
        </authorList>
    </citation>
    <scope>NUCLEOTIDE SEQUENCE [LARGE SCALE GENOMIC DNA]</scope>
    <source>
        <strain evidence="3 4">GY0581</strain>
    </source>
</reference>
<keyword evidence="4" id="KW-1185">Reference proteome</keyword>
<dbReference type="PRINTS" id="PR00111">
    <property type="entry name" value="ABHYDROLASE"/>
</dbReference>
<dbReference type="PANTHER" id="PTHR46118:SF4">
    <property type="entry name" value="PROTEIN ABHD11"/>
    <property type="match status" value="1"/>
</dbReference>
<sequence>MRLSHQTHGPEGGVPILMAHGLFGQARNLGALARRLSESRRVVVVDMRNHGDSFHDPDHGYPALAGDLADAIAGLGGRADVVGHSMGGKAAMALALTHPRMVRKLAVMDIAPLSYKHSQIGLIVAMESLDLSAIDRRSAADAALARHVDDPGIRAFLLQSLDLKSDPAAWRMNLCALRDQMDRLVGWPDDLPKGSFDGPMLEIAGERSDYVSEAGQAALREHFPQARVVRVKGAGHWLHADAPQAVAQILVGFLGEG</sequence>
<dbReference type="RefSeq" id="WP_130989416.1">
    <property type="nucleotide sequence ID" value="NZ_SISK01000001.1"/>
</dbReference>
<dbReference type="AlphaFoldDB" id="A0A4Q9GAA7"/>
<evidence type="ECO:0000259" key="2">
    <source>
        <dbReference type="Pfam" id="PF12697"/>
    </source>
</evidence>
<dbReference type="InterPro" id="IPR000639">
    <property type="entry name" value="Epox_hydrolase-like"/>
</dbReference>
<evidence type="ECO:0000313" key="3">
    <source>
        <dbReference type="EMBL" id="TBN43715.1"/>
    </source>
</evidence>
<dbReference type="InterPro" id="IPR000073">
    <property type="entry name" value="AB_hydrolase_1"/>
</dbReference>
<dbReference type="Proteomes" id="UP000293520">
    <property type="component" value="Unassembled WGS sequence"/>
</dbReference>
<evidence type="ECO:0000256" key="1">
    <source>
        <dbReference type="ARBA" id="ARBA00022801"/>
    </source>
</evidence>
<gene>
    <name evidence="3" type="ORF">EYE42_00825</name>
</gene>
<organism evidence="3 4">
    <name type="scientific">Paracoccus subflavus</name>
    <dbReference type="NCBI Taxonomy" id="2528244"/>
    <lineage>
        <taxon>Bacteria</taxon>
        <taxon>Pseudomonadati</taxon>
        <taxon>Pseudomonadota</taxon>
        <taxon>Alphaproteobacteria</taxon>
        <taxon>Rhodobacterales</taxon>
        <taxon>Paracoccaceae</taxon>
        <taxon>Paracoccus</taxon>
    </lineage>
</organism>
<dbReference type="EMBL" id="SISK01000001">
    <property type="protein sequence ID" value="TBN43715.1"/>
    <property type="molecule type" value="Genomic_DNA"/>
</dbReference>
<dbReference type="Gene3D" id="3.40.50.1820">
    <property type="entry name" value="alpha/beta hydrolase"/>
    <property type="match status" value="1"/>
</dbReference>
<dbReference type="OrthoDB" id="9808398at2"/>
<dbReference type="PRINTS" id="PR00412">
    <property type="entry name" value="EPOXHYDRLASE"/>
</dbReference>
<keyword evidence="1 3" id="KW-0378">Hydrolase</keyword>
<protein>
    <submittedName>
        <fullName evidence="3">Alpha/beta fold hydrolase</fullName>
    </submittedName>
</protein>
<dbReference type="Pfam" id="PF12697">
    <property type="entry name" value="Abhydrolase_6"/>
    <property type="match status" value="1"/>
</dbReference>
<dbReference type="PANTHER" id="PTHR46118">
    <property type="entry name" value="PROTEIN ABHD11"/>
    <property type="match status" value="1"/>
</dbReference>
<evidence type="ECO:0000313" key="4">
    <source>
        <dbReference type="Proteomes" id="UP000293520"/>
    </source>
</evidence>